<organism evidence="8 9">
    <name type="scientific">Sediminibacterium goheungense</name>
    <dbReference type="NCBI Taxonomy" id="1086393"/>
    <lineage>
        <taxon>Bacteria</taxon>
        <taxon>Pseudomonadati</taxon>
        <taxon>Bacteroidota</taxon>
        <taxon>Chitinophagia</taxon>
        <taxon>Chitinophagales</taxon>
        <taxon>Chitinophagaceae</taxon>
        <taxon>Sediminibacterium</taxon>
    </lineage>
</organism>
<protein>
    <recommendedName>
        <fullName evidence="5">Ribosome maturation factor RimM</fullName>
    </recommendedName>
</protein>
<comment type="subcellular location">
    <subcellularLocation>
        <location evidence="5">Cytoplasm</location>
    </subcellularLocation>
</comment>
<dbReference type="RefSeq" id="WP_133474701.1">
    <property type="nucleotide sequence ID" value="NZ_SNWP01000011.1"/>
</dbReference>
<dbReference type="InterPro" id="IPR011033">
    <property type="entry name" value="PRC_barrel-like_sf"/>
</dbReference>
<dbReference type="Pfam" id="PF01782">
    <property type="entry name" value="RimM"/>
    <property type="match status" value="1"/>
</dbReference>
<sequence length="174" mass="19566">MESYIHIGRIVASFGLKGEVIVQHALGKKTAFKDVKVLFVEEQKGSYLPYFIESSKAKDHDEMYVKLEGIDTKESAARISTRNVWLKDADFRKLAGKTSPISLLGYTVITDEDENLGPVEEVIEQPHQVLLRLTLDGNEALIPLHEETLDGIDHEKKVIHVVLPDGLLDIYRGQ</sequence>
<keyword evidence="2 5" id="KW-0690">Ribosome biogenesis</keyword>
<keyword evidence="1 5" id="KW-0963">Cytoplasm</keyword>
<dbReference type="HAMAP" id="MF_00014">
    <property type="entry name" value="Ribosome_mat_RimM"/>
    <property type="match status" value="1"/>
</dbReference>
<reference evidence="8 9" key="1">
    <citation type="submission" date="2019-03" db="EMBL/GenBank/DDBJ databases">
        <title>Genomic Encyclopedia of Archaeal and Bacterial Type Strains, Phase II (KMG-II): from individual species to whole genera.</title>
        <authorList>
            <person name="Goeker M."/>
        </authorList>
    </citation>
    <scope>NUCLEOTIDE SEQUENCE [LARGE SCALE GENOMIC DNA]</scope>
    <source>
        <strain evidence="8 9">DSM 28323</strain>
    </source>
</reference>
<evidence type="ECO:0000313" key="9">
    <source>
        <dbReference type="Proteomes" id="UP000295741"/>
    </source>
</evidence>
<feature type="domain" description="RimM N-terminal" evidence="6">
    <location>
        <begin position="7"/>
        <end position="87"/>
    </location>
</feature>
<dbReference type="InterPro" id="IPR009000">
    <property type="entry name" value="Transl_B-barrel_sf"/>
</dbReference>
<keyword evidence="3 5" id="KW-0698">rRNA processing</keyword>
<comment type="function">
    <text evidence="5">An accessory protein needed during the final step in the assembly of 30S ribosomal subunit, possibly for assembly of the head region. Essential for efficient processing of 16S rRNA. May be needed both before and after RbfA during the maturation of 16S rRNA. It has affinity for free ribosomal 30S subunits but not for 70S ribosomes.</text>
</comment>
<evidence type="ECO:0000256" key="5">
    <source>
        <dbReference type="HAMAP-Rule" id="MF_00014"/>
    </source>
</evidence>
<comment type="subunit">
    <text evidence="5">Binds ribosomal protein uS19.</text>
</comment>
<dbReference type="PANTHER" id="PTHR33692">
    <property type="entry name" value="RIBOSOME MATURATION FACTOR RIMM"/>
    <property type="match status" value="1"/>
</dbReference>
<dbReference type="InterPro" id="IPR011961">
    <property type="entry name" value="RimM"/>
</dbReference>
<dbReference type="InterPro" id="IPR056792">
    <property type="entry name" value="PRC_RimM"/>
</dbReference>
<dbReference type="SUPFAM" id="SSF50346">
    <property type="entry name" value="PRC-barrel domain"/>
    <property type="match status" value="1"/>
</dbReference>
<dbReference type="GO" id="GO:0005737">
    <property type="term" value="C:cytoplasm"/>
    <property type="evidence" value="ECO:0007669"/>
    <property type="project" value="UniProtKB-SubCell"/>
</dbReference>
<dbReference type="GO" id="GO:0005840">
    <property type="term" value="C:ribosome"/>
    <property type="evidence" value="ECO:0007669"/>
    <property type="project" value="InterPro"/>
</dbReference>
<evidence type="ECO:0000313" key="8">
    <source>
        <dbReference type="EMBL" id="TDO26825.1"/>
    </source>
</evidence>
<evidence type="ECO:0000259" key="6">
    <source>
        <dbReference type="Pfam" id="PF01782"/>
    </source>
</evidence>
<dbReference type="AlphaFoldDB" id="A0A4R6IY66"/>
<dbReference type="InterPro" id="IPR002676">
    <property type="entry name" value="RimM_N"/>
</dbReference>
<dbReference type="OrthoDB" id="9810331at2"/>
<comment type="domain">
    <text evidence="5">The PRC barrel domain binds ribosomal protein uS19.</text>
</comment>
<comment type="similarity">
    <text evidence="5">Belongs to the RimM family.</text>
</comment>
<evidence type="ECO:0000256" key="3">
    <source>
        <dbReference type="ARBA" id="ARBA00022552"/>
    </source>
</evidence>
<dbReference type="GO" id="GO:0043022">
    <property type="term" value="F:ribosome binding"/>
    <property type="evidence" value="ECO:0007669"/>
    <property type="project" value="InterPro"/>
</dbReference>
<dbReference type="SUPFAM" id="SSF50447">
    <property type="entry name" value="Translation proteins"/>
    <property type="match status" value="1"/>
</dbReference>
<name>A0A4R6IY66_9BACT</name>
<dbReference type="NCBIfam" id="TIGR02273">
    <property type="entry name" value="16S_RimM"/>
    <property type="match status" value="1"/>
</dbReference>
<evidence type="ECO:0000259" key="7">
    <source>
        <dbReference type="Pfam" id="PF24986"/>
    </source>
</evidence>
<dbReference type="EMBL" id="SNWP01000011">
    <property type="protein sequence ID" value="TDO26825.1"/>
    <property type="molecule type" value="Genomic_DNA"/>
</dbReference>
<dbReference type="Gene3D" id="2.30.30.240">
    <property type="entry name" value="PRC-barrel domain"/>
    <property type="match status" value="1"/>
</dbReference>
<accession>A0A4R6IY66</accession>
<keyword evidence="9" id="KW-1185">Reference proteome</keyword>
<dbReference type="Pfam" id="PF24986">
    <property type="entry name" value="PRC_RimM"/>
    <property type="match status" value="1"/>
</dbReference>
<gene>
    <name evidence="5" type="primary">rimM</name>
    <name evidence="8" type="ORF">BC659_2137</name>
</gene>
<evidence type="ECO:0000256" key="1">
    <source>
        <dbReference type="ARBA" id="ARBA00022490"/>
    </source>
</evidence>
<dbReference type="Proteomes" id="UP000295741">
    <property type="component" value="Unassembled WGS sequence"/>
</dbReference>
<dbReference type="InterPro" id="IPR036976">
    <property type="entry name" value="RimM_N_sf"/>
</dbReference>
<keyword evidence="4 5" id="KW-0143">Chaperone</keyword>
<proteinExistence type="inferred from homology"/>
<dbReference type="PANTHER" id="PTHR33692:SF1">
    <property type="entry name" value="RIBOSOME MATURATION FACTOR RIMM"/>
    <property type="match status" value="1"/>
</dbReference>
<dbReference type="GO" id="GO:0006364">
    <property type="term" value="P:rRNA processing"/>
    <property type="evidence" value="ECO:0007669"/>
    <property type="project" value="UniProtKB-UniRule"/>
</dbReference>
<evidence type="ECO:0000256" key="4">
    <source>
        <dbReference type="ARBA" id="ARBA00023186"/>
    </source>
</evidence>
<dbReference type="Gene3D" id="2.40.30.60">
    <property type="entry name" value="RimM"/>
    <property type="match status" value="1"/>
</dbReference>
<dbReference type="GO" id="GO:0042274">
    <property type="term" value="P:ribosomal small subunit biogenesis"/>
    <property type="evidence" value="ECO:0007669"/>
    <property type="project" value="UniProtKB-UniRule"/>
</dbReference>
<feature type="domain" description="Ribosome maturation factor RimM PRC barrel" evidence="7">
    <location>
        <begin position="102"/>
        <end position="167"/>
    </location>
</feature>
<evidence type="ECO:0000256" key="2">
    <source>
        <dbReference type="ARBA" id="ARBA00022517"/>
    </source>
</evidence>
<comment type="caution">
    <text evidence="8">The sequence shown here is derived from an EMBL/GenBank/DDBJ whole genome shotgun (WGS) entry which is preliminary data.</text>
</comment>